<comment type="catalytic activity">
    <reaction evidence="1 9">
        <text>Endohydrolysis of (1-&gt;4)-beta-D-xylosidic linkages in xylans.</text>
        <dbReference type="EC" id="3.2.1.8"/>
    </reaction>
</comment>
<organism evidence="11 13">
    <name type="scientific">Aquisalinus luteolus</name>
    <dbReference type="NCBI Taxonomy" id="1566827"/>
    <lineage>
        <taxon>Bacteria</taxon>
        <taxon>Pseudomonadati</taxon>
        <taxon>Pseudomonadota</taxon>
        <taxon>Alphaproteobacteria</taxon>
        <taxon>Parvularculales</taxon>
        <taxon>Parvularculaceae</taxon>
        <taxon>Aquisalinus</taxon>
    </lineage>
</organism>
<evidence type="ECO:0000256" key="5">
    <source>
        <dbReference type="ARBA" id="ARBA00022801"/>
    </source>
</evidence>
<keyword evidence="6 9" id="KW-0119">Carbohydrate metabolism</keyword>
<dbReference type="InterPro" id="IPR044846">
    <property type="entry name" value="GH10"/>
</dbReference>
<dbReference type="EC" id="3.2.1.8" evidence="9"/>
<keyword evidence="5 9" id="KW-0378">Hydrolase</keyword>
<protein>
    <recommendedName>
        <fullName evidence="9">Beta-xylanase</fullName>
        <ecNumber evidence="9">3.2.1.8</ecNumber>
    </recommendedName>
</protein>
<dbReference type="GO" id="GO:0031176">
    <property type="term" value="F:endo-1,4-beta-xylanase activity"/>
    <property type="evidence" value="ECO:0007669"/>
    <property type="project" value="UniProtKB-EC"/>
</dbReference>
<dbReference type="Gene3D" id="3.20.20.80">
    <property type="entry name" value="Glycosidases"/>
    <property type="match status" value="1"/>
</dbReference>
<dbReference type="Proteomes" id="UP000621856">
    <property type="component" value="Unassembled WGS sequence"/>
</dbReference>
<dbReference type="PANTHER" id="PTHR31490:SF88">
    <property type="entry name" value="BETA-XYLANASE"/>
    <property type="match status" value="1"/>
</dbReference>
<evidence type="ECO:0000256" key="6">
    <source>
        <dbReference type="ARBA" id="ARBA00023277"/>
    </source>
</evidence>
<dbReference type="InterPro" id="IPR001000">
    <property type="entry name" value="GH10_dom"/>
</dbReference>
<dbReference type="InterPro" id="IPR017853">
    <property type="entry name" value="GH"/>
</dbReference>
<evidence type="ECO:0000256" key="9">
    <source>
        <dbReference type="RuleBase" id="RU361174"/>
    </source>
</evidence>
<keyword evidence="3" id="KW-0858">Xylan degradation</keyword>
<dbReference type="SMART" id="SM00633">
    <property type="entry name" value="Glyco_10"/>
    <property type="match status" value="1"/>
</dbReference>
<dbReference type="InterPro" id="IPR006311">
    <property type="entry name" value="TAT_signal"/>
</dbReference>
<keyword evidence="4" id="KW-0732">Signal</keyword>
<dbReference type="Pfam" id="PF00331">
    <property type="entry name" value="Glyco_hydro_10"/>
    <property type="match status" value="1"/>
</dbReference>
<reference evidence="11" key="1">
    <citation type="journal article" date="2014" name="Int. J. Syst. Evol. Microbiol.">
        <title>Complete genome sequence of Corynebacterium casei LMG S-19264T (=DSM 44701T), isolated from a smear-ripened cheese.</title>
        <authorList>
            <consortium name="US DOE Joint Genome Institute (JGI-PGF)"/>
            <person name="Walter F."/>
            <person name="Albersmeier A."/>
            <person name="Kalinowski J."/>
            <person name="Ruckert C."/>
        </authorList>
    </citation>
    <scope>NUCLEOTIDE SEQUENCE</scope>
    <source>
        <strain evidence="11">CGMCC 1.14984</strain>
    </source>
</reference>
<keyword evidence="8 9" id="KW-0624">Polysaccharide degradation</keyword>
<keyword evidence="7 9" id="KW-0326">Glycosidase</keyword>
<evidence type="ECO:0000256" key="7">
    <source>
        <dbReference type="ARBA" id="ARBA00023295"/>
    </source>
</evidence>
<proteinExistence type="inferred from homology"/>
<dbReference type="PROSITE" id="PS51760">
    <property type="entry name" value="GH10_2"/>
    <property type="match status" value="1"/>
</dbReference>
<dbReference type="PROSITE" id="PS51318">
    <property type="entry name" value="TAT"/>
    <property type="match status" value="1"/>
</dbReference>
<dbReference type="AlphaFoldDB" id="A0A8J3EQL7"/>
<evidence type="ECO:0000313" key="14">
    <source>
        <dbReference type="Proteomes" id="UP000818603"/>
    </source>
</evidence>
<evidence type="ECO:0000256" key="4">
    <source>
        <dbReference type="ARBA" id="ARBA00022729"/>
    </source>
</evidence>
<reference evidence="12 14" key="2">
    <citation type="submission" date="2020-02" db="EMBL/GenBank/DDBJ databases">
        <title>Genome sequence of Parvularcula flava strain NH6-79.</title>
        <authorList>
            <person name="Abdul Karim M.H."/>
            <person name="Lam M.Q."/>
            <person name="Chen S.J."/>
            <person name="Yahya A."/>
            <person name="Shahir S."/>
            <person name="Shamsir M.S."/>
            <person name="Chong C.S."/>
        </authorList>
    </citation>
    <scope>NUCLEOTIDE SEQUENCE [LARGE SCALE GENOMIC DNA]</scope>
    <source>
        <strain evidence="12 14">NH6-79</strain>
    </source>
</reference>
<comment type="similarity">
    <text evidence="2 9">Belongs to the glycosyl hydrolase 10 (cellulase F) family.</text>
</comment>
<feature type="domain" description="GH10" evidence="10">
    <location>
        <begin position="36"/>
        <end position="368"/>
    </location>
</feature>
<dbReference type="PANTHER" id="PTHR31490">
    <property type="entry name" value="GLYCOSYL HYDROLASE"/>
    <property type="match status" value="1"/>
</dbReference>
<evidence type="ECO:0000313" key="12">
    <source>
        <dbReference type="EMBL" id="NHK27127.1"/>
    </source>
</evidence>
<evidence type="ECO:0000313" key="13">
    <source>
        <dbReference type="Proteomes" id="UP000621856"/>
    </source>
</evidence>
<gene>
    <name evidence="11" type="primary">xynA1</name>
    <name evidence="12" type="ORF">FF098_004325</name>
    <name evidence="11" type="ORF">GCM10011355_08740</name>
</gene>
<comment type="caution">
    <text evidence="11">The sequence shown here is derived from an EMBL/GenBank/DDBJ whole genome shotgun (WGS) entry which is preliminary data.</text>
</comment>
<name>A0A8J3EQL7_9PROT</name>
<evidence type="ECO:0000256" key="8">
    <source>
        <dbReference type="ARBA" id="ARBA00023326"/>
    </source>
</evidence>
<evidence type="ECO:0000259" key="10">
    <source>
        <dbReference type="PROSITE" id="PS51760"/>
    </source>
</evidence>
<dbReference type="SUPFAM" id="SSF51445">
    <property type="entry name" value="(Trans)glycosidases"/>
    <property type="match status" value="1"/>
</dbReference>
<reference evidence="11" key="3">
    <citation type="submission" date="2020-09" db="EMBL/GenBank/DDBJ databases">
        <authorList>
            <person name="Sun Q."/>
            <person name="Zhou Y."/>
        </authorList>
    </citation>
    <scope>NUCLEOTIDE SEQUENCE</scope>
    <source>
        <strain evidence="11">CGMCC 1.14984</strain>
    </source>
</reference>
<dbReference type="PRINTS" id="PR00134">
    <property type="entry name" value="GLHYDRLASE10"/>
</dbReference>
<dbReference type="Proteomes" id="UP000818603">
    <property type="component" value="Unassembled WGS sequence"/>
</dbReference>
<dbReference type="EMBL" id="BMGZ01000001">
    <property type="protein sequence ID" value="GGH94473.1"/>
    <property type="molecule type" value="Genomic_DNA"/>
</dbReference>
<accession>A0A8J3EQL7</accession>
<keyword evidence="14" id="KW-1185">Reference proteome</keyword>
<dbReference type="RefSeq" id="WP_155137871.1">
    <property type="nucleotide sequence ID" value="NZ_BMGZ01000001.1"/>
</dbReference>
<evidence type="ECO:0000313" key="11">
    <source>
        <dbReference type="EMBL" id="GGH94473.1"/>
    </source>
</evidence>
<sequence length="375" mass="42908">MSRISRRNMLALLGGTALMPVLDATARFSPASANMDLPGPPLRSLASEKGILFGSEINFDQLIDQSYIDIFTRECAIMVPGNELKMYTIEDEPGEWNFAPGDALVDFSKKHDIGMRGHTLLWNYPRWLPDWVNAQEFNSADEAAQFLTRYISRVASHFSPHIYSWDVINESFNDETGEIRESVFNNAMGWDVVDHCFHVAREHAPQAQLVYNDYMSWEDKSANHRDGVLRLMERLLARDVPIDGLGIQAHIMLDPEIPFTTQKQTAWSNWLKEISDMGLDLLFTEFDVNDRLYESDDATRDAAMSAYARDYMDIAFENRNTKEFLLWGMADHYSWLQAFRDPGQPPARPLPYDAAYQPKLLRETIADALRAAPVR</sequence>
<dbReference type="GO" id="GO:0045493">
    <property type="term" value="P:xylan catabolic process"/>
    <property type="evidence" value="ECO:0007669"/>
    <property type="project" value="UniProtKB-KW"/>
</dbReference>
<evidence type="ECO:0000256" key="3">
    <source>
        <dbReference type="ARBA" id="ARBA00022651"/>
    </source>
</evidence>
<evidence type="ECO:0000256" key="1">
    <source>
        <dbReference type="ARBA" id="ARBA00000681"/>
    </source>
</evidence>
<dbReference type="EMBL" id="VCJR02000001">
    <property type="protein sequence ID" value="NHK27127.1"/>
    <property type="molecule type" value="Genomic_DNA"/>
</dbReference>
<evidence type="ECO:0000256" key="2">
    <source>
        <dbReference type="ARBA" id="ARBA00007495"/>
    </source>
</evidence>